<dbReference type="InterPro" id="IPR011059">
    <property type="entry name" value="Metal-dep_hydrolase_composite"/>
</dbReference>
<dbReference type="Gene3D" id="3.30.110.90">
    <property type="entry name" value="Amidohydrolase"/>
    <property type="match status" value="1"/>
</dbReference>
<feature type="region of interest" description="Disordered" evidence="1">
    <location>
        <begin position="93"/>
        <end position="113"/>
    </location>
</feature>
<dbReference type="RefSeq" id="WP_346103024.1">
    <property type="nucleotide sequence ID" value="NZ_BAAAMU010000009.1"/>
</dbReference>
<accession>A0ABN2F0S1</accession>
<sequence>MTDRIAITGVRVFDGYRLSEPRTVVIAGGVIGVDADGAEVIDADGGVLLPGLIDAHIHLSGEDTREKLCSYGVTTGLDMATWPARRLTRLRGVPGGSDVRSAGTPAIGPGGLHSRIPTMPADAIVTGPDQAEPFVAARLAEGSDYIKIVADPGEGGPDQETVTALARAAHAHGKPVVVHAVSQAAVIMALDAGADIITHVPLGPPLDLPVVARIADAGCTVVPTMTMMEGIAATIGRPEGLAGARRSVGLLHQAGVRIVAGTDTNDTAGVPFQPEAGTSLHHELELLVDAGVSPAEALRAATRLAAEAFGLTDRGAVEPGLRADLILIDGDPLGDIRATRNIHRIWCGGVEHTPVGQNRALR</sequence>
<name>A0ABN2F0S1_9ACTN</name>
<dbReference type="Pfam" id="PF01979">
    <property type="entry name" value="Amidohydro_1"/>
    <property type="match status" value="1"/>
</dbReference>
<keyword evidence="4" id="KW-1185">Reference proteome</keyword>
<feature type="domain" description="Amidohydrolase-related" evidence="2">
    <location>
        <begin position="47"/>
        <end position="349"/>
    </location>
</feature>
<dbReference type="Proteomes" id="UP001500064">
    <property type="component" value="Unassembled WGS sequence"/>
</dbReference>
<dbReference type="EMBL" id="BAAAMU010000009">
    <property type="protein sequence ID" value="GAA1621767.1"/>
    <property type="molecule type" value="Genomic_DNA"/>
</dbReference>
<dbReference type="PANTHER" id="PTHR43135">
    <property type="entry name" value="ALPHA-D-RIBOSE 1-METHYLPHOSPHONATE 5-TRIPHOSPHATE DIPHOSPHATASE"/>
    <property type="match status" value="1"/>
</dbReference>
<gene>
    <name evidence="3" type="ORF">GCM10009733_017950</name>
</gene>
<dbReference type="Gene3D" id="3.40.50.10910">
    <property type="entry name" value="Amidohydrolase"/>
    <property type="match status" value="1"/>
</dbReference>
<protein>
    <submittedName>
        <fullName evidence="3">Amidohydrolase family protein</fullName>
    </submittedName>
</protein>
<evidence type="ECO:0000313" key="3">
    <source>
        <dbReference type="EMBL" id="GAA1621767.1"/>
    </source>
</evidence>
<reference evidence="3 4" key="1">
    <citation type="journal article" date="2019" name="Int. J. Syst. Evol. Microbiol.">
        <title>The Global Catalogue of Microorganisms (GCM) 10K type strain sequencing project: providing services to taxonomists for standard genome sequencing and annotation.</title>
        <authorList>
            <consortium name="The Broad Institute Genomics Platform"/>
            <consortium name="The Broad Institute Genome Sequencing Center for Infectious Disease"/>
            <person name="Wu L."/>
            <person name="Ma J."/>
        </authorList>
    </citation>
    <scope>NUCLEOTIDE SEQUENCE [LARGE SCALE GENOMIC DNA]</scope>
    <source>
        <strain evidence="3 4">JCM 13929</strain>
    </source>
</reference>
<organism evidence="3 4">
    <name type="scientific">Nonomuraea maheshkhaliensis</name>
    <dbReference type="NCBI Taxonomy" id="419590"/>
    <lineage>
        <taxon>Bacteria</taxon>
        <taxon>Bacillati</taxon>
        <taxon>Actinomycetota</taxon>
        <taxon>Actinomycetes</taxon>
        <taxon>Streptosporangiales</taxon>
        <taxon>Streptosporangiaceae</taxon>
        <taxon>Nonomuraea</taxon>
    </lineage>
</organism>
<evidence type="ECO:0000259" key="2">
    <source>
        <dbReference type="Pfam" id="PF01979"/>
    </source>
</evidence>
<proteinExistence type="predicted"/>
<dbReference type="InterPro" id="IPR051781">
    <property type="entry name" value="Metallo-dep_Hydrolase"/>
</dbReference>
<dbReference type="SUPFAM" id="SSF51338">
    <property type="entry name" value="Composite domain of metallo-dependent hydrolases"/>
    <property type="match status" value="1"/>
</dbReference>
<dbReference type="InterPro" id="IPR006680">
    <property type="entry name" value="Amidohydro-rel"/>
</dbReference>
<dbReference type="Gene3D" id="2.30.40.10">
    <property type="entry name" value="Urease, subunit C, domain 1"/>
    <property type="match status" value="1"/>
</dbReference>
<dbReference type="SUPFAM" id="SSF51556">
    <property type="entry name" value="Metallo-dependent hydrolases"/>
    <property type="match status" value="1"/>
</dbReference>
<dbReference type="InterPro" id="IPR032466">
    <property type="entry name" value="Metal_Hydrolase"/>
</dbReference>
<evidence type="ECO:0000313" key="4">
    <source>
        <dbReference type="Proteomes" id="UP001500064"/>
    </source>
</evidence>
<dbReference type="PANTHER" id="PTHR43135:SF3">
    <property type="entry name" value="ALPHA-D-RIBOSE 1-METHYLPHOSPHONATE 5-TRIPHOSPHATE DIPHOSPHATASE"/>
    <property type="match status" value="1"/>
</dbReference>
<comment type="caution">
    <text evidence="3">The sequence shown here is derived from an EMBL/GenBank/DDBJ whole genome shotgun (WGS) entry which is preliminary data.</text>
</comment>
<evidence type="ECO:0000256" key="1">
    <source>
        <dbReference type="SAM" id="MobiDB-lite"/>
    </source>
</evidence>
<dbReference type="Gene3D" id="1.20.58.520">
    <property type="entry name" value="Amidohydrolase"/>
    <property type="match status" value="1"/>
</dbReference>